<keyword evidence="4" id="KW-1185">Reference proteome</keyword>
<proteinExistence type="predicted"/>
<evidence type="ECO:0000313" key="4">
    <source>
        <dbReference type="Proteomes" id="UP000662783"/>
    </source>
</evidence>
<organism evidence="3 4">
    <name type="scientific">Fulvivirga lutea</name>
    <dbReference type="NCBI Taxonomy" id="2810512"/>
    <lineage>
        <taxon>Bacteria</taxon>
        <taxon>Pseudomonadati</taxon>
        <taxon>Bacteroidota</taxon>
        <taxon>Cytophagia</taxon>
        <taxon>Cytophagales</taxon>
        <taxon>Fulvivirgaceae</taxon>
        <taxon>Fulvivirga</taxon>
    </lineage>
</organism>
<dbReference type="EMBL" id="CP070608">
    <property type="protein sequence ID" value="QSE97519.1"/>
    <property type="molecule type" value="Genomic_DNA"/>
</dbReference>
<dbReference type="KEGG" id="fuv:JR347_00070"/>
<name>A0A974WGN0_9BACT</name>
<sequence length="91" mass="10855">MEEDIHSKTKKLINELNYFMVHVMSYFVINLPLMIYIFMDIGSRWWIFLVAIAWSLVLIYHSLRVYGTDPLRIKNKGLRLLFSYLLKLTGV</sequence>
<feature type="transmembrane region" description="Helical" evidence="1">
    <location>
        <begin position="16"/>
        <end position="39"/>
    </location>
</feature>
<evidence type="ECO:0000313" key="3">
    <source>
        <dbReference type="EMBL" id="QSE97519.1"/>
    </source>
</evidence>
<accession>A0A974WGN0</accession>
<keyword evidence="1" id="KW-0812">Transmembrane</keyword>
<evidence type="ECO:0000256" key="1">
    <source>
        <dbReference type="SAM" id="Phobius"/>
    </source>
</evidence>
<dbReference type="AlphaFoldDB" id="A0A974WGN0"/>
<feature type="domain" description="2TM" evidence="2">
    <location>
        <begin position="8"/>
        <end position="73"/>
    </location>
</feature>
<evidence type="ECO:0000259" key="2">
    <source>
        <dbReference type="Pfam" id="PF13239"/>
    </source>
</evidence>
<dbReference type="InterPro" id="IPR025698">
    <property type="entry name" value="2TM_dom"/>
</dbReference>
<dbReference type="Proteomes" id="UP000662783">
    <property type="component" value="Chromosome"/>
</dbReference>
<keyword evidence="1" id="KW-1133">Transmembrane helix</keyword>
<protein>
    <submittedName>
        <fullName evidence="3">2TM domain-containing protein</fullName>
    </submittedName>
</protein>
<reference evidence="3" key="1">
    <citation type="submission" date="2021-02" db="EMBL/GenBank/DDBJ databases">
        <title>Fulvivirga sp. S481 isolated from sea water.</title>
        <authorList>
            <person name="Bae S.S."/>
            <person name="Baek K."/>
        </authorList>
    </citation>
    <scope>NUCLEOTIDE SEQUENCE</scope>
    <source>
        <strain evidence="3">S481</strain>
    </source>
</reference>
<feature type="transmembrane region" description="Helical" evidence="1">
    <location>
        <begin position="45"/>
        <end position="66"/>
    </location>
</feature>
<gene>
    <name evidence="3" type="ORF">JR347_00070</name>
</gene>
<dbReference type="Pfam" id="PF13239">
    <property type="entry name" value="2TM"/>
    <property type="match status" value="1"/>
</dbReference>
<keyword evidence="1" id="KW-0472">Membrane</keyword>